<dbReference type="AlphaFoldDB" id="A0A8X6YIZ8"/>
<protein>
    <submittedName>
        <fullName evidence="1">Uncharacterized protein</fullName>
    </submittedName>
</protein>
<evidence type="ECO:0000313" key="1">
    <source>
        <dbReference type="EMBL" id="GFY71432.1"/>
    </source>
</evidence>
<dbReference type="Proteomes" id="UP000886998">
    <property type="component" value="Unassembled WGS sequence"/>
</dbReference>
<organism evidence="1 2">
    <name type="scientific">Trichonephila inaurata madagascariensis</name>
    <dbReference type="NCBI Taxonomy" id="2747483"/>
    <lineage>
        <taxon>Eukaryota</taxon>
        <taxon>Metazoa</taxon>
        <taxon>Ecdysozoa</taxon>
        <taxon>Arthropoda</taxon>
        <taxon>Chelicerata</taxon>
        <taxon>Arachnida</taxon>
        <taxon>Araneae</taxon>
        <taxon>Araneomorphae</taxon>
        <taxon>Entelegynae</taxon>
        <taxon>Araneoidea</taxon>
        <taxon>Nephilidae</taxon>
        <taxon>Trichonephila</taxon>
        <taxon>Trichonephila inaurata</taxon>
    </lineage>
</organism>
<sequence length="121" mass="13786">MFDIISAIQLALPKNPSRFTINYNKVMKRVKANAIQGSSLHLENLGELLGFKRNGIITSNMKSEGLIFRFPARVYSDQIVSDTQALLLRIVRTKDQDGEMISQYCGRPQYLPLVRHSFQTI</sequence>
<proteinExistence type="predicted"/>
<keyword evidence="2" id="KW-1185">Reference proteome</keyword>
<dbReference type="EMBL" id="BMAV01018818">
    <property type="protein sequence ID" value="GFY71432.1"/>
    <property type="molecule type" value="Genomic_DNA"/>
</dbReference>
<gene>
    <name evidence="1" type="ORF">TNIN_357171</name>
</gene>
<accession>A0A8X6YIZ8</accession>
<name>A0A8X6YIZ8_9ARAC</name>
<reference evidence="1" key="1">
    <citation type="submission" date="2020-08" db="EMBL/GenBank/DDBJ databases">
        <title>Multicomponent nature underlies the extraordinary mechanical properties of spider dragline silk.</title>
        <authorList>
            <person name="Kono N."/>
            <person name="Nakamura H."/>
            <person name="Mori M."/>
            <person name="Yoshida Y."/>
            <person name="Ohtoshi R."/>
            <person name="Malay A.D."/>
            <person name="Moran D.A.P."/>
            <person name="Tomita M."/>
            <person name="Numata K."/>
            <person name="Arakawa K."/>
        </authorList>
    </citation>
    <scope>NUCLEOTIDE SEQUENCE</scope>
</reference>
<evidence type="ECO:0000313" key="2">
    <source>
        <dbReference type="Proteomes" id="UP000886998"/>
    </source>
</evidence>
<comment type="caution">
    <text evidence="1">The sequence shown here is derived from an EMBL/GenBank/DDBJ whole genome shotgun (WGS) entry which is preliminary data.</text>
</comment>